<accession>A0A6I4WAV8</accession>
<feature type="signal peptide" evidence="1">
    <location>
        <begin position="1"/>
        <end position="20"/>
    </location>
</feature>
<organism evidence="2 3">
    <name type="scientific">Actinomadura rayongensis</name>
    <dbReference type="NCBI Taxonomy" id="1429076"/>
    <lineage>
        <taxon>Bacteria</taxon>
        <taxon>Bacillati</taxon>
        <taxon>Actinomycetota</taxon>
        <taxon>Actinomycetes</taxon>
        <taxon>Streptosporangiales</taxon>
        <taxon>Thermomonosporaceae</taxon>
        <taxon>Actinomadura</taxon>
    </lineage>
</organism>
<name>A0A6I4WAV8_9ACTN</name>
<dbReference type="Proteomes" id="UP000431901">
    <property type="component" value="Unassembled WGS sequence"/>
</dbReference>
<gene>
    <name evidence="2" type="ORF">GQ466_17915</name>
</gene>
<sequence>MKIALTLVGAALAGTGFAPAAPVTIEYSPARLARDGRTIAWTWTVRNTGASVGDLTVVHRLRPRLDVVAVTPGCAATAGGVRCGYGALPAGGRRTGRLVARVPDGAKGTVRIGGTVTWRRAAPR</sequence>
<evidence type="ECO:0000313" key="3">
    <source>
        <dbReference type="Proteomes" id="UP000431901"/>
    </source>
</evidence>
<feature type="chain" id="PRO_5026262914" description="DUF11 domain-containing protein" evidence="1">
    <location>
        <begin position="21"/>
        <end position="124"/>
    </location>
</feature>
<evidence type="ECO:0008006" key="4">
    <source>
        <dbReference type="Google" id="ProtNLM"/>
    </source>
</evidence>
<comment type="caution">
    <text evidence="2">The sequence shown here is derived from an EMBL/GenBank/DDBJ whole genome shotgun (WGS) entry which is preliminary data.</text>
</comment>
<keyword evidence="3" id="KW-1185">Reference proteome</keyword>
<proteinExistence type="predicted"/>
<dbReference type="EMBL" id="WUTW01000003">
    <property type="protein sequence ID" value="MXQ65900.1"/>
    <property type="molecule type" value="Genomic_DNA"/>
</dbReference>
<dbReference type="OrthoDB" id="3483140at2"/>
<reference evidence="2 3" key="1">
    <citation type="submission" date="2019-12" db="EMBL/GenBank/DDBJ databases">
        <title>Nocardia macrotermitis sp. nov. and Nocardia aurantia sp. nov., isolated from the gut of the fungus growing-termite Macrotermes natalensis.</title>
        <authorList>
            <person name="Christine B."/>
            <person name="Rene B."/>
        </authorList>
    </citation>
    <scope>NUCLEOTIDE SEQUENCE [LARGE SCALE GENOMIC DNA]</scope>
    <source>
        <strain evidence="2 3">DSM 102126</strain>
    </source>
</reference>
<dbReference type="AlphaFoldDB" id="A0A6I4WAV8"/>
<evidence type="ECO:0000313" key="2">
    <source>
        <dbReference type="EMBL" id="MXQ65900.1"/>
    </source>
</evidence>
<keyword evidence="1" id="KW-0732">Signal</keyword>
<evidence type="ECO:0000256" key="1">
    <source>
        <dbReference type="SAM" id="SignalP"/>
    </source>
</evidence>
<protein>
    <recommendedName>
        <fullName evidence="4">DUF11 domain-containing protein</fullName>
    </recommendedName>
</protein>
<dbReference type="RefSeq" id="WP_161104111.1">
    <property type="nucleotide sequence ID" value="NZ_JBHLYI010000004.1"/>
</dbReference>